<dbReference type="InterPro" id="IPR020846">
    <property type="entry name" value="MFS_dom"/>
</dbReference>
<keyword evidence="8" id="KW-1185">Reference proteome</keyword>
<dbReference type="Gene3D" id="1.20.1250.20">
    <property type="entry name" value="MFS general substrate transporter like domains"/>
    <property type="match status" value="2"/>
</dbReference>
<feature type="transmembrane region" description="Helical" evidence="5">
    <location>
        <begin position="236"/>
        <end position="259"/>
    </location>
</feature>
<proteinExistence type="predicted"/>
<dbReference type="PIRSF" id="PIRSF002808">
    <property type="entry name" value="Hexose_phosphate_transp"/>
    <property type="match status" value="1"/>
</dbReference>
<reference evidence="7 8" key="1">
    <citation type="journal article" date="2012" name="Extremophiles">
        <title>Thermotomaculum hydrothermale gen. nov., sp. nov., a novel heterotrophic thermophile within the phylum Acidobacteria from a deep-sea hydrothermal vent chimney in the Southern Okinawa Trough.</title>
        <authorList>
            <person name="Izumi H."/>
            <person name="Nunoura T."/>
            <person name="Miyazaki M."/>
            <person name="Mino S."/>
            <person name="Toki T."/>
            <person name="Takai K."/>
            <person name="Sako Y."/>
            <person name="Sawabe T."/>
            <person name="Nakagawa S."/>
        </authorList>
    </citation>
    <scope>NUCLEOTIDE SEQUENCE [LARGE SCALE GENOMIC DNA]</scope>
    <source>
        <strain evidence="7 8">AC55</strain>
    </source>
</reference>
<organism evidence="7 8">
    <name type="scientific">Thermotomaculum hydrothermale</name>
    <dbReference type="NCBI Taxonomy" id="981385"/>
    <lineage>
        <taxon>Bacteria</taxon>
        <taxon>Pseudomonadati</taxon>
        <taxon>Acidobacteriota</taxon>
        <taxon>Holophagae</taxon>
        <taxon>Thermotomaculales</taxon>
        <taxon>Thermotomaculaceae</taxon>
        <taxon>Thermotomaculum</taxon>
    </lineage>
</organism>
<keyword evidence="2 5" id="KW-0812">Transmembrane</keyword>
<dbReference type="GO" id="GO:0061513">
    <property type="term" value="F:glucose 6-phosphate:phosphate antiporter activity"/>
    <property type="evidence" value="ECO:0007669"/>
    <property type="project" value="TreeGrafter"/>
</dbReference>
<dbReference type="InterPro" id="IPR011701">
    <property type="entry name" value="MFS"/>
</dbReference>
<dbReference type="RefSeq" id="WP_201327415.1">
    <property type="nucleotide sequence ID" value="NZ_AP017470.1"/>
</dbReference>
<dbReference type="InterPro" id="IPR000849">
    <property type="entry name" value="Sugar_P_transporter"/>
</dbReference>
<feature type="transmembrane region" description="Helical" evidence="5">
    <location>
        <begin position="482"/>
        <end position="502"/>
    </location>
</feature>
<sequence length="511" mass="56773">MNSFVKSIPVILLILLETFVYVNYSHDLFVAILPFVVIAIITYLYSLNNPVGHSRAFRVRSYFNWLILGLSYASLYMGRYNLTVASAKFDEIGLMSKEAFGTIFGIGAVVYGVSFIVNGPLADKLGGKKTIIIAAVGAALSNIALGFVTYTVMKSGETANQLFWPFLFIYALNMYFQSFGAVSIVKVNAAWFHIKERGVFGGIFGTLISLGIFLAFDLNGAILDITKTSLNGKTYYHIWWAFFAPAIVLLFFAILDIFVIKDRPSQAGFEDFDTGDATRYEDGVAKETSFEIYKRILSHPVILMMIAIEFCSGVLRNGIMHWGVHYAHNMKTVEVVNGVKKLVSIADADFFFQNWGLILMVAGITGGFFAGYISDKFFGSRRGPSAFFLYFGMFIGFVVMAFAVRYQWYDIVGFLAFFMSMCVIGVHGMLSGTASMDFGGKDSAATVAGVVDGFVYLGTGFQSVTLGKILENAGSDPSKWNYWPIFLIPFTLIGLYFTWKIWNAFPEKRKG</sequence>
<dbReference type="GO" id="GO:0012505">
    <property type="term" value="C:endomembrane system"/>
    <property type="evidence" value="ECO:0007669"/>
    <property type="project" value="UniProtKB-SubCell"/>
</dbReference>
<feature type="transmembrane region" description="Helical" evidence="5">
    <location>
        <begin position="99"/>
        <end position="118"/>
    </location>
</feature>
<evidence type="ECO:0000256" key="4">
    <source>
        <dbReference type="ARBA" id="ARBA00023136"/>
    </source>
</evidence>
<dbReference type="GO" id="GO:0035435">
    <property type="term" value="P:phosphate ion transmembrane transport"/>
    <property type="evidence" value="ECO:0007669"/>
    <property type="project" value="TreeGrafter"/>
</dbReference>
<feature type="domain" description="Major facilitator superfamily (MFS) profile" evidence="6">
    <location>
        <begin position="57"/>
        <end position="509"/>
    </location>
</feature>
<evidence type="ECO:0000259" key="6">
    <source>
        <dbReference type="PROSITE" id="PS50850"/>
    </source>
</evidence>
<evidence type="ECO:0000256" key="1">
    <source>
        <dbReference type="ARBA" id="ARBA00004127"/>
    </source>
</evidence>
<feature type="transmembrane region" description="Helical" evidence="5">
    <location>
        <begin position="162"/>
        <end position="185"/>
    </location>
</feature>
<name>A0A7R6PUV3_9BACT</name>
<dbReference type="AlphaFoldDB" id="A0A7R6PUV3"/>
<feature type="transmembrane region" description="Helical" evidence="5">
    <location>
        <begin position="444"/>
        <end position="462"/>
    </location>
</feature>
<keyword evidence="3 5" id="KW-1133">Transmembrane helix</keyword>
<feature type="transmembrane region" description="Helical" evidence="5">
    <location>
        <begin position="130"/>
        <end position="150"/>
    </location>
</feature>
<comment type="subcellular location">
    <subcellularLocation>
        <location evidence="1">Endomembrane system</location>
        <topology evidence="1">Multi-pass membrane protein</topology>
    </subcellularLocation>
</comment>
<feature type="transmembrane region" description="Helical" evidence="5">
    <location>
        <begin position="59"/>
        <end position="79"/>
    </location>
</feature>
<dbReference type="Pfam" id="PF07690">
    <property type="entry name" value="MFS_1"/>
    <property type="match status" value="1"/>
</dbReference>
<dbReference type="PANTHER" id="PTHR43826:SF3">
    <property type="entry name" value="GLUCOSE-6-PHOSPHATE EXCHANGER SLC37A4"/>
    <property type="match status" value="1"/>
</dbReference>
<dbReference type="EMBL" id="AP017470">
    <property type="protein sequence ID" value="BBB33117.1"/>
    <property type="molecule type" value="Genomic_DNA"/>
</dbReference>
<dbReference type="Proteomes" id="UP000595564">
    <property type="component" value="Chromosome"/>
</dbReference>
<evidence type="ECO:0000256" key="2">
    <source>
        <dbReference type="ARBA" id="ARBA00022692"/>
    </source>
</evidence>
<keyword evidence="4 5" id="KW-0472">Membrane</keyword>
<dbReference type="PANTHER" id="PTHR43826">
    <property type="entry name" value="GLUCOSE-6-PHOSPHATE EXCHANGER SLC37A4"/>
    <property type="match status" value="1"/>
</dbReference>
<evidence type="ECO:0000313" key="8">
    <source>
        <dbReference type="Proteomes" id="UP000595564"/>
    </source>
</evidence>
<feature type="transmembrane region" description="Helical" evidence="5">
    <location>
        <begin position="28"/>
        <end position="47"/>
    </location>
</feature>
<evidence type="ECO:0000313" key="7">
    <source>
        <dbReference type="EMBL" id="BBB33117.1"/>
    </source>
</evidence>
<evidence type="ECO:0000256" key="3">
    <source>
        <dbReference type="ARBA" id="ARBA00022989"/>
    </source>
</evidence>
<gene>
    <name evidence="7" type="primary">glpT</name>
    <name evidence="7" type="ORF">TTHT_1629</name>
</gene>
<feature type="transmembrane region" description="Helical" evidence="5">
    <location>
        <begin position="7"/>
        <end position="22"/>
    </location>
</feature>
<feature type="transmembrane region" description="Helical" evidence="5">
    <location>
        <begin position="355"/>
        <end position="374"/>
    </location>
</feature>
<protein>
    <submittedName>
        <fullName evidence="7">MFS transporter, OPA family, glycerol-3-phosphate transporter</fullName>
    </submittedName>
</protein>
<dbReference type="SUPFAM" id="SSF103473">
    <property type="entry name" value="MFS general substrate transporter"/>
    <property type="match status" value="1"/>
</dbReference>
<dbReference type="PROSITE" id="PS50850">
    <property type="entry name" value="MFS"/>
    <property type="match status" value="1"/>
</dbReference>
<dbReference type="InterPro" id="IPR051337">
    <property type="entry name" value="OPA_Antiporter"/>
</dbReference>
<feature type="transmembrane region" description="Helical" evidence="5">
    <location>
        <begin position="197"/>
        <end position="216"/>
    </location>
</feature>
<dbReference type="InterPro" id="IPR036259">
    <property type="entry name" value="MFS_trans_sf"/>
</dbReference>
<feature type="transmembrane region" description="Helical" evidence="5">
    <location>
        <begin position="386"/>
        <end position="405"/>
    </location>
</feature>
<dbReference type="GO" id="GO:0016020">
    <property type="term" value="C:membrane"/>
    <property type="evidence" value="ECO:0007669"/>
    <property type="project" value="InterPro"/>
</dbReference>
<dbReference type="KEGG" id="thyd:TTHT_1629"/>
<evidence type="ECO:0000256" key="5">
    <source>
        <dbReference type="SAM" id="Phobius"/>
    </source>
</evidence>
<feature type="transmembrane region" description="Helical" evidence="5">
    <location>
        <begin position="411"/>
        <end position="432"/>
    </location>
</feature>
<accession>A0A7R6PUV3</accession>